<proteinExistence type="predicted"/>
<evidence type="ECO:0000313" key="1">
    <source>
        <dbReference type="EMBL" id="STI87737.1"/>
    </source>
</evidence>
<dbReference type="Proteomes" id="UP000254079">
    <property type="component" value="Unassembled WGS sequence"/>
</dbReference>
<name>A0A376UEU8_ECOLX</name>
<sequence length="69" mass="7467">MGAVCHRPVLRPVGAGRLWWHGSPRITCNAYLTTQRKAWDVLSGFLLGDALYAGMERADADVRAGPTVG</sequence>
<dbReference type="AlphaFoldDB" id="A0A376UEU8"/>
<accession>A0A376UEU8</accession>
<organism evidence="1 2">
    <name type="scientific">Escherichia coli</name>
    <dbReference type="NCBI Taxonomy" id="562"/>
    <lineage>
        <taxon>Bacteria</taxon>
        <taxon>Pseudomonadati</taxon>
        <taxon>Pseudomonadota</taxon>
        <taxon>Gammaproteobacteria</taxon>
        <taxon>Enterobacterales</taxon>
        <taxon>Enterobacteriaceae</taxon>
        <taxon>Escherichia</taxon>
    </lineage>
</organism>
<dbReference type="EMBL" id="UGCP01000002">
    <property type="protein sequence ID" value="STI87737.1"/>
    <property type="molecule type" value="Genomic_DNA"/>
</dbReference>
<evidence type="ECO:0000313" key="2">
    <source>
        <dbReference type="Proteomes" id="UP000254079"/>
    </source>
</evidence>
<gene>
    <name evidence="1" type="ORF">NCTC8622_06914</name>
</gene>
<reference evidence="1 2" key="1">
    <citation type="submission" date="2018-06" db="EMBL/GenBank/DDBJ databases">
        <authorList>
            <consortium name="Pathogen Informatics"/>
            <person name="Doyle S."/>
        </authorList>
    </citation>
    <scope>NUCLEOTIDE SEQUENCE [LARGE SCALE GENOMIC DNA]</scope>
    <source>
        <strain evidence="1 2">NCTC8622</strain>
    </source>
</reference>
<protein>
    <submittedName>
        <fullName evidence="1">Host specificity protein J of prophage</fullName>
    </submittedName>
</protein>